<dbReference type="Proteomes" id="UP000222310">
    <property type="component" value="Unassembled WGS sequence"/>
</dbReference>
<dbReference type="GeneID" id="57094727"/>
<evidence type="ECO:0000256" key="1">
    <source>
        <dbReference type="SAM" id="MobiDB-lite"/>
    </source>
</evidence>
<dbReference type="RefSeq" id="WP_099067480.1">
    <property type="nucleotide sequence ID" value="NZ_LAHD01000015.1"/>
</dbReference>
<comment type="caution">
    <text evidence="2">The sequence shown here is derived from an EMBL/GenBank/DDBJ whole genome shotgun (WGS) entry which is preliminary data.</text>
</comment>
<evidence type="ECO:0000313" key="2">
    <source>
        <dbReference type="EMBL" id="PHK05481.1"/>
    </source>
</evidence>
<accession>A0A9Q6EM92</accession>
<gene>
    <name evidence="2" type="ORF">VF08_07750</name>
</gene>
<reference evidence="2 3" key="1">
    <citation type="submission" date="2015-02" db="EMBL/GenBank/DDBJ databases">
        <title>Nostoc linckia genome annotation.</title>
        <authorList>
            <person name="Zhou Z."/>
        </authorList>
    </citation>
    <scope>NUCLEOTIDE SEQUENCE [LARGE SCALE GENOMIC DNA]</scope>
    <source>
        <strain evidence="3">z8</strain>
    </source>
</reference>
<name>A0A9Q6EM92_NOSLI</name>
<organism evidence="2 3">
    <name type="scientific">Nostoc linckia z8</name>
    <dbReference type="NCBI Taxonomy" id="1628746"/>
    <lineage>
        <taxon>Bacteria</taxon>
        <taxon>Bacillati</taxon>
        <taxon>Cyanobacteriota</taxon>
        <taxon>Cyanophyceae</taxon>
        <taxon>Nostocales</taxon>
        <taxon>Nostocaceae</taxon>
        <taxon>Nostoc</taxon>
    </lineage>
</organism>
<evidence type="ECO:0000313" key="3">
    <source>
        <dbReference type="Proteomes" id="UP000222310"/>
    </source>
</evidence>
<dbReference type="AlphaFoldDB" id="A0A9Q6EM92"/>
<feature type="compositionally biased region" description="Basic and acidic residues" evidence="1">
    <location>
        <begin position="1"/>
        <end position="19"/>
    </location>
</feature>
<dbReference type="EMBL" id="LAHD01000015">
    <property type="protein sequence ID" value="PHK05481.1"/>
    <property type="molecule type" value="Genomic_DNA"/>
</dbReference>
<protein>
    <submittedName>
        <fullName evidence="2">Uncharacterized protein</fullName>
    </submittedName>
</protein>
<proteinExistence type="predicted"/>
<sequence>MRLKRWESPRKEGRNDKGRGGSARKRQLKKQRQMLRQKLKEGNKANQNKNNTAGEDAFIFPLFFACYLQRKLKLCILNTGFELNL</sequence>
<feature type="region of interest" description="Disordered" evidence="1">
    <location>
        <begin position="1"/>
        <end position="51"/>
    </location>
</feature>
<feature type="compositionally biased region" description="Basic residues" evidence="1">
    <location>
        <begin position="22"/>
        <end position="37"/>
    </location>
</feature>